<gene>
    <name evidence="3" type="ORF">GSTUAT00008740001</name>
</gene>
<evidence type="ECO:0000259" key="2">
    <source>
        <dbReference type="Pfam" id="PF24320"/>
    </source>
</evidence>
<sequence>MSFLQLAIITLVLVTPIPAHSWIDNLALATSSAEVEGSPGYARNYTGHLDDQAMNKILEITLETPVCKDTQLMQVQGLGFPRLAAKPGSRVRANYTENGHISKPRAASSTGDTGITFWYGTSHPAQCDTLYEVMEWGAGGDQRGELLTVAPFDDGTCTEANATPISQARGGVDIPCNSMFTIPLDVQPGSIYTVYWIWDYSDEKHIEIYTTCADIDIVGETMLGIL</sequence>
<dbReference type="AlphaFoldDB" id="A0A292PIK6"/>
<feature type="signal peptide" evidence="1">
    <location>
        <begin position="1"/>
        <end position="19"/>
    </location>
</feature>
<feature type="domain" description="DUF7492" evidence="2">
    <location>
        <begin position="19"/>
        <end position="221"/>
    </location>
</feature>
<accession>A0A292PIK6</accession>
<dbReference type="Pfam" id="PF24320">
    <property type="entry name" value="DUF7492"/>
    <property type="match status" value="1"/>
</dbReference>
<dbReference type="InterPro" id="IPR055915">
    <property type="entry name" value="DUF7492"/>
</dbReference>
<reference evidence="3" key="1">
    <citation type="submission" date="2015-10" db="EMBL/GenBank/DDBJ databases">
        <authorList>
            <person name="Regsiter A."/>
            <person name="william w."/>
        </authorList>
    </citation>
    <scope>NUCLEOTIDE SEQUENCE</scope>
    <source>
        <strain evidence="3">Montdore</strain>
    </source>
</reference>
<organism evidence="3 4">
    <name type="scientific">Tuber aestivum</name>
    <name type="common">summer truffle</name>
    <dbReference type="NCBI Taxonomy" id="59557"/>
    <lineage>
        <taxon>Eukaryota</taxon>
        <taxon>Fungi</taxon>
        <taxon>Dikarya</taxon>
        <taxon>Ascomycota</taxon>
        <taxon>Pezizomycotina</taxon>
        <taxon>Pezizomycetes</taxon>
        <taxon>Pezizales</taxon>
        <taxon>Tuberaceae</taxon>
        <taxon>Tuber</taxon>
    </lineage>
</organism>
<protein>
    <recommendedName>
        <fullName evidence="2">DUF7492 domain-containing protein</fullName>
    </recommendedName>
</protein>
<proteinExistence type="predicted"/>
<name>A0A292PIK6_9PEZI</name>
<feature type="chain" id="PRO_5012764833" description="DUF7492 domain-containing protein" evidence="1">
    <location>
        <begin position="20"/>
        <end position="226"/>
    </location>
</feature>
<evidence type="ECO:0000313" key="4">
    <source>
        <dbReference type="Proteomes" id="UP001412239"/>
    </source>
</evidence>
<dbReference type="Proteomes" id="UP001412239">
    <property type="component" value="Unassembled WGS sequence"/>
</dbReference>
<keyword evidence="1" id="KW-0732">Signal</keyword>
<dbReference type="EMBL" id="LN891237">
    <property type="protein sequence ID" value="CUS07179.1"/>
    <property type="molecule type" value="Genomic_DNA"/>
</dbReference>
<keyword evidence="4" id="KW-1185">Reference proteome</keyword>
<evidence type="ECO:0000313" key="3">
    <source>
        <dbReference type="EMBL" id="CUS07179.1"/>
    </source>
</evidence>
<evidence type="ECO:0000256" key="1">
    <source>
        <dbReference type="SAM" id="SignalP"/>
    </source>
</evidence>